<feature type="binding site" evidence="17">
    <location>
        <position position="356"/>
    </location>
    <ligand>
        <name>(6S)-NADPHX</name>
        <dbReference type="ChEBI" id="CHEBI:64076"/>
    </ligand>
</feature>
<dbReference type="InterPro" id="IPR036652">
    <property type="entry name" value="YjeF_N_dom_sf"/>
</dbReference>
<comment type="similarity">
    <text evidence="17">Belongs to the NnrD/CARKD family.</text>
</comment>
<evidence type="ECO:0000256" key="15">
    <source>
        <dbReference type="ARBA" id="ARBA00048238"/>
    </source>
</evidence>
<evidence type="ECO:0000259" key="21">
    <source>
        <dbReference type="PROSITE" id="PS51385"/>
    </source>
</evidence>
<evidence type="ECO:0000256" key="14">
    <source>
        <dbReference type="ARBA" id="ARBA00025153"/>
    </source>
</evidence>
<dbReference type="GO" id="GO:0016301">
    <property type="term" value="F:kinase activity"/>
    <property type="evidence" value="ECO:0007669"/>
    <property type="project" value="UniProtKB-KW"/>
</dbReference>
<evidence type="ECO:0000256" key="2">
    <source>
        <dbReference type="ARBA" id="ARBA00000909"/>
    </source>
</evidence>
<dbReference type="InterPro" id="IPR029056">
    <property type="entry name" value="Ribokinase-like"/>
</dbReference>
<evidence type="ECO:0000256" key="16">
    <source>
        <dbReference type="ARBA" id="ARBA00049209"/>
    </source>
</evidence>
<keyword evidence="9 18" id="KW-0630">Potassium</keyword>
<comment type="cofactor">
    <cofactor evidence="17">
        <name>Mg(2+)</name>
        <dbReference type="ChEBI" id="CHEBI:18420"/>
    </cofactor>
</comment>
<feature type="binding site" evidence="17">
    <location>
        <position position="251"/>
    </location>
    <ligand>
        <name>(6S)-NADPHX</name>
        <dbReference type="ChEBI" id="CHEBI:64076"/>
    </ligand>
</feature>
<dbReference type="InterPro" id="IPR030677">
    <property type="entry name" value="Nnr"/>
</dbReference>
<dbReference type="InterPro" id="IPR004443">
    <property type="entry name" value="YjeF_N_dom"/>
</dbReference>
<feature type="binding site" evidence="18">
    <location>
        <position position="155"/>
    </location>
    <ligand>
        <name>K(+)</name>
        <dbReference type="ChEBI" id="CHEBI:29103"/>
    </ligand>
</feature>
<dbReference type="PROSITE" id="PS51385">
    <property type="entry name" value="YJEF_N"/>
    <property type="match status" value="1"/>
</dbReference>
<keyword evidence="22" id="KW-0808">Transferase</keyword>
<comment type="function">
    <text evidence="17">Catalyzes the dehydration of the S-form of NAD(P)HX at the expense of ADP, which is converted to AMP. Together with NAD(P)HX epimerase, which catalyzes the epimerization of the S- and R-forms, the enzyme allows the repair of both epimers of NAD(P)HX, a damaged form of NAD(P)H that is a result of enzymatic or heat-dependent hydration.</text>
</comment>
<comment type="caution">
    <text evidence="22">The sequence shown here is derived from an EMBL/GenBank/DDBJ whole genome shotgun (WGS) entry which is preliminary data.</text>
</comment>
<feature type="binding site" evidence="18">
    <location>
        <position position="123"/>
    </location>
    <ligand>
        <name>K(+)</name>
        <dbReference type="ChEBI" id="CHEBI:29103"/>
    </ligand>
</feature>
<evidence type="ECO:0000256" key="11">
    <source>
        <dbReference type="ARBA" id="ARBA00023235"/>
    </source>
</evidence>
<dbReference type="EMBL" id="BAQD01000001">
    <property type="protein sequence ID" value="GBQ04643.1"/>
    <property type="molecule type" value="Genomic_DNA"/>
</dbReference>
<feature type="binding site" evidence="18">
    <location>
        <begin position="63"/>
        <end position="67"/>
    </location>
    <ligand>
        <name>(6S)-NADPHX</name>
        <dbReference type="ChEBI" id="CHEBI:64076"/>
    </ligand>
</feature>
<dbReference type="RefSeq" id="WP_018979640.1">
    <property type="nucleotide sequence ID" value="NZ_BAQD01000001.1"/>
</dbReference>
<comment type="similarity">
    <text evidence="3 19">In the N-terminal section; belongs to the NnrE/AIBP family.</text>
</comment>
<dbReference type="CDD" id="cd01171">
    <property type="entry name" value="YXKO-related"/>
    <property type="match status" value="1"/>
</dbReference>
<comment type="subunit">
    <text evidence="17">Homotetramer.</text>
</comment>
<dbReference type="InterPro" id="IPR000631">
    <property type="entry name" value="CARKD"/>
</dbReference>
<keyword evidence="10 17" id="KW-0520">NAD</keyword>
<comment type="cofactor">
    <cofactor evidence="18 19">
        <name>K(+)</name>
        <dbReference type="ChEBI" id="CHEBI:29103"/>
    </cofactor>
    <text evidence="18 19">Binds 1 potassium ion per subunit.</text>
</comment>
<evidence type="ECO:0000256" key="19">
    <source>
        <dbReference type="PIRNR" id="PIRNR017184"/>
    </source>
</evidence>
<gene>
    <name evidence="18" type="primary">nnrE</name>
    <name evidence="17" type="synonym">nnrD</name>
    <name evidence="22" type="ORF">AA15669_0073</name>
</gene>
<feature type="domain" description="YjeF C-terminal" evidence="20">
    <location>
        <begin position="217"/>
        <end position="477"/>
    </location>
</feature>
<keyword evidence="22" id="KW-0418">Kinase</keyword>
<keyword evidence="11 18" id="KW-0413">Isomerase</keyword>
<dbReference type="SUPFAM" id="SSF64153">
    <property type="entry name" value="YjeF N-terminal domain-like"/>
    <property type="match status" value="1"/>
</dbReference>
<feature type="binding site" evidence="17">
    <location>
        <position position="418"/>
    </location>
    <ligand>
        <name>AMP</name>
        <dbReference type="ChEBI" id="CHEBI:456215"/>
    </ligand>
</feature>
<keyword evidence="5 18" id="KW-0479">Metal-binding</keyword>
<evidence type="ECO:0000256" key="7">
    <source>
        <dbReference type="ARBA" id="ARBA00022840"/>
    </source>
</evidence>
<sequence length="487" mass="51943">MSHSERMSFETNALLTPHETLQMDAHMSSSLEFLMENAGAMVARLIRQHFKSCRVLVACGPGNNGGDGYVVARYLQGWGWPVSVAPWKKPQHGSLAARAAQEWTGPIVAFEAAEAMRAELVVDAVFGAGLSRPLPEDVVHFFQHVPRCVAIDVPSGVDGVTGACWGEVPQALLTVALVRKRPGHLLEPATGRCGQVVCVDIGMPEEAFSGLKARYWENTPSLWPLPLQYEQDHKYTRGVVSLYGGAHMPGAARFASDSARHTGAGLVCVSSSEEGAALYRTVLPGCVVDQKTPYDSVKDQRRRVWVCGPGLTFKEVESVLPTLLEAQCHVIADAGALAWADGLPEKLRGVKVMTPHLGEFVRVFGPVRTSRLEAAQQASKETGSVIVLKGADTVIAAPDGRTAINRHATPALATAGSGDVLSGIIAALCASGMPAWEASCAAVWIHGEAGRQAAQAKGGWIVAEDLITFLGKARHAAEKSQKLSINR</sequence>
<dbReference type="EC" id="5.1.99.6" evidence="19"/>
<accession>A0ABQ0NWB6</accession>
<feature type="binding site" evidence="18">
    <location>
        <position position="64"/>
    </location>
    <ligand>
        <name>K(+)</name>
        <dbReference type="ChEBI" id="CHEBI:29103"/>
    </ligand>
</feature>
<feature type="binding site" evidence="17">
    <location>
        <position position="310"/>
    </location>
    <ligand>
        <name>(6S)-NADPHX</name>
        <dbReference type="ChEBI" id="CHEBI:64076"/>
    </ligand>
</feature>
<dbReference type="Proteomes" id="UP001062901">
    <property type="component" value="Unassembled WGS sequence"/>
</dbReference>
<keyword evidence="6 17" id="KW-0547">Nucleotide-binding</keyword>
<comment type="caution">
    <text evidence="18">Lacks conserved residue(s) required for the propagation of feature annotation.</text>
</comment>
<comment type="similarity">
    <text evidence="18">Belongs to the NnrE/AIBP family.</text>
</comment>
<dbReference type="Pfam" id="PF01256">
    <property type="entry name" value="Carb_kinase"/>
    <property type="match status" value="1"/>
</dbReference>
<comment type="catalytic activity">
    <reaction evidence="15 17 19">
        <text>(6S)-NADHX + ADP = AMP + phosphate + NADH + H(+)</text>
        <dbReference type="Rhea" id="RHEA:32223"/>
        <dbReference type="ChEBI" id="CHEBI:15378"/>
        <dbReference type="ChEBI" id="CHEBI:43474"/>
        <dbReference type="ChEBI" id="CHEBI:57945"/>
        <dbReference type="ChEBI" id="CHEBI:64074"/>
        <dbReference type="ChEBI" id="CHEBI:456215"/>
        <dbReference type="ChEBI" id="CHEBI:456216"/>
        <dbReference type="EC" id="4.2.1.136"/>
    </reaction>
</comment>
<dbReference type="NCBIfam" id="TIGR00196">
    <property type="entry name" value="yjeF_cterm"/>
    <property type="match status" value="1"/>
</dbReference>
<evidence type="ECO:0000256" key="10">
    <source>
        <dbReference type="ARBA" id="ARBA00023027"/>
    </source>
</evidence>
<protein>
    <recommendedName>
        <fullName evidence="19">Bifunctional NAD(P)H-hydrate repair enzyme</fullName>
    </recommendedName>
    <alternativeName>
        <fullName evidence="19">Nicotinamide nucleotide repair protein</fullName>
    </alternativeName>
    <domain>
        <recommendedName>
            <fullName evidence="19">ADP-dependent (S)-NAD(P)H-hydrate dehydratase</fullName>
            <ecNumber evidence="19">4.2.1.136</ecNumber>
        </recommendedName>
        <alternativeName>
            <fullName evidence="19">ADP-dependent NAD(P)HX dehydratase</fullName>
        </alternativeName>
    </domain>
    <domain>
        <recommendedName>
            <fullName evidence="19">NAD(P)H-hydrate epimerase</fullName>
            <ecNumber evidence="19">5.1.99.6</ecNumber>
        </recommendedName>
    </domain>
</protein>
<feature type="binding site" evidence="17">
    <location>
        <position position="419"/>
    </location>
    <ligand>
        <name>(6S)-NADPHX</name>
        <dbReference type="ChEBI" id="CHEBI:64076"/>
    </ligand>
</feature>
<evidence type="ECO:0000256" key="9">
    <source>
        <dbReference type="ARBA" id="ARBA00022958"/>
    </source>
</evidence>
<dbReference type="PIRSF" id="PIRSF017184">
    <property type="entry name" value="Nnr"/>
    <property type="match status" value="1"/>
</dbReference>
<dbReference type="SUPFAM" id="SSF53613">
    <property type="entry name" value="Ribokinase-like"/>
    <property type="match status" value="1"/>
</dbReference>
<comment type="catalytic activity">
    <reaction evidence="16 17 19">
        <text>(6S)-NADPHX + ADP = AMP + phosphate + NADPH + H(+)</text>
        <dbReference type="Rhea" id="RHEA:32235"/>
        <dbReference type="ChEBI" id="CHEBI:15378"/>
        <dbReference type="ChEBI" id="CHEBI:43474"/>
        <dbReference type="ChEBI" id="CHEBI:57783"/>
        <dbReference type="ChEBI" id="CHEBI:64076"/>
        <dbReference type="ChEBI" id="CHEBI:456215"/>
        <dbReference type="ChEBI" id="CHEBI:456216"/>
        <dbReference type="EC" id="4.2.1.136"/>
    </reaction>
</comment>
<comment type="catalytic activity">
    <reaction evidence="2 18 19">
        <text>(6R)-NADPHX = (6S)-NADPHX</text>
        <dbReference type="Rhea" id="RHEA:32227"/>
        <dbReference type="ChEBI" id="CHEBI:64076"/>
        <dbReference type="ChEBI" id="CHEBI:64077"/>
        <dbReference type="EC" id="5.1.99.6"/>
    </reaction>
</comment>
<feature type="binding site" evidence="18">
    <location>
        <position position="152"/>
    </location>
    <ligand>
        <name>(6S)-NADPHX</name>
        <dbReference type="ChEBI" id="CHEBI:64076"/>
    </ligand>
</feature>
<keyword evidence="7 17" id="KW-0067">ATP-binding</keyword>
<evidence type="ECO:0000313" key="22">
    <source>
        <dbReference type="EMBL" id="GBQ04643.1"/>
    </source>
</evidence>
<evidence type="ECO:0000256" key="3">
    <source>
        <dbReference type="ARBA" id="ARBA00006001"/>
    </source>
</evidence>
<dbReference type="PANTHER" id="PTHR12592">
    <property type="entry name" value="ATP-DEPENDENT (S)-NAD(P)H-HYDRATE DEHYDRATASE FAMILY MEMBER"/>
    <property type="match status" value="1"/>
</dbReference>
<dbReference type="Pfam" id="PF03853">
    <property type="entry name" value="YjeF_N"/>
    <property type="match status" value="1"/>
</dbReference>
<evidence type="ECO:0000256" key="13">
    <source>
        <dbReference type="ARBA" id="ARBA00023268"/>
    </source>
</evidence>
<feature type="domain" description="YjeF N-terminal" evidence="21">
    <location>
        <begin position="11"/>
        <end position="209"/>
    </location>
</feature>
<feature type="binding site" evidence="17">
    <location>
        <begin position="389"/>
        <end position="393"/>
    </location>
    <ligand>
        <name>AMP</name>
        <dbReference type="ChEBI" id="CHEBI:456215"/>
    </ligand>
</feature>
<name>A0ABQ0NWB6_9PROT</name>
<dbReference type="InterPro" id="IPR017953">
    <property type="entry name" value="Carbohydrate_kinase_pred_CS"/>
</dbReference>
<evidence type="ECO:0000256" key="4">
    <source>
        <dbReference type="ARBA" id="ARBA00009524"/>
    </source>
</evidence>
<evidence type="ECO:0000256" key="5">
    <source>
        <dbReference type="ARBA" id="ARBA00022723"/>
    </source>
</evidence>
<dbReference type="EC" id="4.2.1.136" evidence="19"/>
<comment type="function">
    <text evidence="18">Catalyzes the epimerization of the S- and R-forms of NAD(P)HX, a damaged form of NAD(P)H that is a result of enzymatic or heat-dependent hydration. This is a prerequisite for the S-specific NAD(P)H-hydrate dehydratase to allow the repair of both epimers of NAD(P)HX.</text>
</comment>
<dbReference type="PROSITE" id="PS51383">
    <property type="entry name" value="YJEF_C_3"/>
    <property type="match status" value="1"/>
</dbReference>
<comment type="catalytic activity">
    <reaction evidence="1 18 19">
        <text>(6R)-NADHX = (6S)-NADHX</text>
        <dbReference type="Rhea" id="RHEA:32215"/>
        <dbReference type="ChEBI" id="CHEBI:64074"/>
        <dbReference type="ChEBI" id="CHEBI:64075"/>
        <dbReference type="EC" id="5.1.99.6"/>
    </reaction>
</comment>
<reference evidence="22" key="1">
    <citation type="submission" date="2013-04" db="EMBL/GenBank/DDBJ databases">
        <title>The genome sequencing project of 58 acetic acid bacteria.</title>
        <authorList>
            <person name="Okamoto-Kainuma A."/>
            <person name="Ishikawa M."/>
            <person name="Umino S."/>
            <person name="Koizumi Y."/>
            <person name="Shiwa Y."/>
            <person name="Yoshikawa H."/>
            <person name="Matsutani M."/>
            <person name="Matsushita K."/>
        </authorList>
    </citation>
    <scope>NUCLEOTIDE SEQUENCE</scope>
    <source>
        <strain evidence="22">DSM 15669</strain>
    </source>
</reference>
<dbReference type="HAMAP" id="MF_01965">
    <property type="entry name" value="NADHX_dehydratase"/>
    <property type="match status" value="1"/>
</dbReference>
<evidence type="ECO:0000256" key="12">
    <source>
        <dbReference type="ARBA" id="ARBA00023239"/>
    </source>
</evidence>
<dbReference type="PROSITE" id="PS01050">
    <property type="entry name" value="YJEF_C_2"/>
    <property type="match status" value="1"/>
</dbReference>
<evidence type="ECO:0000256" key="1">
    <source>
        <dbReference type="ARBA" id="ARBA00000013"/>
    </source>
</evidence>
<dbReference type="HAMAP" id="MF_01966">
    <property type="entry name" value="NADHX_epimerase"/>
    <property type="match status" value="1"/>
</dbReference>
<dbReference type="Gene3D" id="3.40.1190.20">
    <property type="match status" value="1"/>
</dbReference>
<keyword evidence="13" id="KW-0511">Multifunctional enzyme</keyword>
<comment type="similarity">
    <text evidence="4 19">In the C-terminal section; belongs to the NnrD/CARKD family.</text>
</comment>
<dbReference type="PANTHER" id="PTHR12592:SF0">
    <property type="entry name" value="ATP-DEPENDENT (S)-NAD(P)H-HYDRATE DEHYDRATASE"/>
    <property type="match status" value="1"/>
</dbReference>
<keyword evidence="8 17" id="KW-0521">NADP</keyword>
<proteinExistence type="inferred from homology"/>
<keyword evidence="23" id="KW-1185">Reference proteome</keyword>
<evidence type="ECO:0000256" key="17">
    <source>
        <dbReference type="HAMAP-Rule" id="MF_01965"/>
    </source>
</evidence>
<evidence type="ECO:0000313" key="23">
    <source>
        <dbReference type="Proteomes" id="UP001062901"/>
    </source>
</evidence>
<evidence type="ECO:0000256" key="6">
    <source>
        <dbReference type="ARBA" id="ARBA00022741"/>
    </source>
</evidence>
<evidence type="ECO:0000259" key="20">
    <source>
        <dbReference type="PROSITE" id="PS51383"/>
    </source>
</evidence>
<keyword evidence="12 17" id="KW-0456">Lyase</keyword>
<dbReference type="Gene3D" id="3.40.50.10260">
    <property type="entry name" value="YjeF N-terminal domain"/>
    <property type="match status" value="1"/>
</dbReference>
<evidence type="ECO:0000256" key="8">
    <source>
        <dbReference type="ARBA" id="ARBA00022857"/>
    </source>
</evidence>
<dbReference type="NCBIfam" id="TIGR00197">
    <property type="entry name" value="yjeF_nterm"/>
    <property type="match status" value="1"/>
</dbReference>
<comment type="function">
    <text evidence="14 19">Bifunctional enzyme that catalyzes the epimerization of the S- and R-forms of NAD(P)HX and the dehydration of the S-form of NAD(P)HX at the expense of ADP, which is converted to AMP. This allows the repair of both epimers of NAD(P)HX, a damaged form of NAD(P)H that is a result of enzymatic or heat-dependent hydration.</text>
</comment>
<feature type="binding site" evidence="18">
    <location>
        <begin position="127"/>
        <end position="133"/>
    </location>
    <ligand>
        <name>(6S)-NADPHX</name>
        <dbReference type="ChEBI" id="CHEBI:64076"/>
    </ligand>
</feature>
<evidence type="ECO:0000256" key="18">
    <source>
        <dbReference type="HAMAP-Rule" id="MF_01966"/>
    </source>
</evidence>
<organism evidence="22 23">
    <name type="scientific">Saccharibacter floricola DSM 15669</name>
    <dbReference type="NCBI Taxonomy" id="1123227"/>
    <lineage>
        <taxon>Bacteria</taxon>
        <taxon>Pseudomonadati</taxon>
        <taxon>Pseudomonadota</taxon>
        <taxon>Alphaproteobacteria</taxon>
        <taxon>Acetobacterales</taxon>
        <taxon>Acetobacteraceae</taxon>
        <taxon>Saccharibacter</taxon>
    </lineage>
</organism>